<reference evidence="2 3" key="1">
    <citation type="journal article" date="2019" name="Int. J. Syst. Evol. Microbiol.">
        <title>The Global Catalogue of Microorganisms (GCM) 10K type strain sequencing project: providing services to taxonomists for standard genome sequencing and annotation.</title>
        <authorList>
            <consortium name="The Broad Institute Genomics Platform"/>
            <consortium name="The Broad Institute Genome Sequencing Center for Infectious Disease"/>
            <person name="Wu L."/>
            <person name="Ma J."/>
        </authorList>
    </citation>
    <scope>NUCLEOTIDE SEQUENCE [LARGE SCALE GENOMIC DNA]</scope>
    <source>
        <strain evidence="2 3">JCM 15896</strain>
    </source>
</reference>
<dbReference type="SUPFAM" id="SSF55781">
    <property type="entry name" value="GAF domain-like"/>
    <property type="match status" value="1"/>
</dbReference>
<dbReference type="SMART" id="SM00240">
    <property type="entry name" value="FHA"/>
    <property type="match status" value="1"/>
</dbReference>
<dbReference type="Gene3D" id="3.30.450.40">
    <property type="match status" value="1"/>
</dbReference>
<dbReference type="SMART" id="SM00065">
    <property type="entry name" value="GAF"/>
    <property type="match status" value="1"/>
</dbReference>
<dbReference type="SUPFAM" id="SSF49879">
    <property type="entry name" value="SMAD/FHA domain"/>
    <property type="match status" value="1"/>
</dbReference>
<comment type="caution">
    <text evidence="2">The sequence shown here is derived from an EMBL/GenBank/DDBJ whole genome shotgun (WGS) entry which is preliminary data.</text>
</comment>
<dbReference type="EMBL" id="BAAAFD010000001">
    <property type="protein sequence ID" value="GAA0853339.1"/>
    <property type="molecule type" value="Genomic_DNA"/>
</dbReference>
<dbReference type="Proteomes" id="UP001500359">
    <property type="component" value="Unassembled WGS sequence"/>
</dbReference>
<organism evidence="2 3">
    <name type="scientific">Aliiglaciecola litoralis</name>
    <dbReference type="NCBI Taxonomy" id="582857"/>
    <lineage>
        <taxon>Bacteria</taxon>
        <taxon>Pseudomonadati</taxon>
        <taxon>Pseudomonadota</taxon>
        <taxon>Gammaproteobacteria</taxon>
        <taxon>Alteromonadales</taxon>
        <taxon>Alteromonadaceae</taxon>
        <taxon>Aliiglaciecola</taxon>
    </lineage>
</organism>
<dbReference type="InterPro" id="IPR029016">
    <property type="entry name" value="GAF-like_dom_sf"/>
</dbReference>
<gene>
    <name evidence="2" type="ORF">GCM10009114_05880</name>
</gene>
<sequence length="277" mass="31187">MPMHVNVSLDSGWMAEHILFEGNDYSIGRADTSDVLINHPQISRAHATLSANDDNIWCLKDTSSAGCFHQGKRVKSLPITDLQTLRLGPVSCQFRHLNHHQLTALDNQNIWRRQQTMQLSKQFTQCESSTALLESARQCLMQTLGCERAALILVDQNKNLQQCLGYQAWMAEHSFSGSKTIIRRCIDEQRALAIGNIQHQPSLASQRSIVRNNIQAALCVPIKSDSQIIGVLYADNTQGRQFFTETDVKFVESFANILSLRLLFQSIEHNISLACNH</sequence>
<feature type="domain" description="FHA" evidence="1">
    <location>
        <begin position="25"/>
        <end position="74"/>
    </location>
</feature>
<dbReference type="InterPro" id="IPR003018">
    <property type="entry name" value="GAF"/>
</dbReference>
<evidence type="ECO:0000313" key="2">
    <source>
        <dbReference type="EMBL" id="GAA0853339.1"/>
    </source>
</evidence>
<proteinExistence type="predicted"/>
<dbReference type="InterPro" id="IPR008984">
    <property type="entry name" value="SMAD_FHA_dom_sf"/>
</dbReference>
<dbReference type="InterPro" id="IPR000253">
    <property type="entry name" value="FHA_dom"/>
</dbReference>
<keyword evidence="3" id="KW-1185">Reference proteome</keyword>
<evidence type="ECO:0000259" key="1">
    <source>
        <dbReference type="PROSITE" id="PS50006"/>
    </source>
</evidence>
<dbReference type="Pfam" id="PF00498">
    <property type="entry name" value="FHA"/>
    <property type="match status" value="1"/>
</dbReference>
<dbReference type="Pfam" id="PF01590">
    <property type="entry name" value="GAF"/>
    <property type="match status" value="1"/>
</dbReference>
<dbReference type="PROSITE" id="PS50006">
    <property type="entry name" value="FHA_DOMAIN"/>
    <property type="match status" value="1"/>
</dbReference>
<evidence type="ECO:0000313" key="3">
    <source>
        <dbReference type="Proteomes" id="UP001500359"/>
    </source>
</evidence>
<accession>A0ABN1LEC5</accession>
<protein>
    <recommendedName>
        <fullName evidence="1">FHA domain-containing protein</fullName>
    </recommendedName>
</protein>
<name>A0ABN1LEC5_9ALTE</name>
<dbReference type="Gene3D" id="2.60.200.20">
    <property type="match status" value="1"/>
</dbReference>